<evidence type="ECO:0000313" key="5">
    <source>
        <dbReference type="Proteomes" id="UP000831068"/>
    </source>
</evidence>
<gene>
    <name evidence="4" type="ORF">MTP08_05080</name>
</gene>
<dbReference type="InterPro" id="IPR003346">
    <property type="entry name" value="Transposase_20"/>
</dbReference>
<dbReference type="InterPro" id="IPR002525">
    <property type="entry name" value="Transp_IS110-like_N"/>
</dbReference>
<evidence type="ECO:0000256" key="1">
    <source>
        <dbReference type="SAM" id="Coils"/>
    </source>
</evidence>
<evidence type="ECO:0000259" key="2">
    <source>
        <dbReference type="Pfam" id="PF01548"/>
    </source>
</evidence>
<keyword evidence="5" id="KW-1185">Reference proteome</keyword>
<protein>
    <submittedName>
        <fullName evidence="4">IS110 family transposase</fullName>
    </submittedName>
</protein>
<dbReference type="PANTHER" id="PTHR33055:SF3">
    <property type="entry name" value="PUTATIVE TRANSPOSASE FOR IS117-RELATED"/>
    <property type="match status" value="1"/>
</dbReference>
<proteinExistence type="predicted"/>
<name>A0ABY4BP53_9FLAO</name>
<dbReference type="Proteomes" id="UP000831068">
    <property type="component" value="Chromosome"/>
</dbReference>
<dbReference type="RefSeq" id="WP_243577729.1">
    <property type="nucleotide sequence ID" value="NZ_CP094529.1"/>
</dbReference>
<dbReference type="EMBL" id="CP094529">
    <property type="protein sequence ID" value="UOE39581.1"/>
    <property type="molecule type" value="Genomic_DNA"/>
</dbReference>
<evidence type="ECO:0000313" key="4">
    <source>
        <dbReference type="EMBL" id="UOE39581.1"/>
    </source>
</evidence>
<dbReference type="Pfam" id="PF02371">
    <property type="entry name" value="Transposase_20"/>
    <property type="match status" value="1"/>
</dbReference>
<reference evidence="4 5" key="1">
    <citation type="submission" date="2022-03" db="EMBL/GenBank/DDBJ databases">
        <title>Chryseobacterium sp. isolated from the Andong Sikhe.</title>
        <authorList>
            <person name="Won M."/>
            <person name="Kim S.-J."/>
            <person name="Kwon S.-W."/>
        </authorList>
    </citation>
    <scope>NUCLEOTIDE SEQUENCE [LARGE SCALE GENOMIC DNA]</scope>
    <source>
        <strain evidence="4 5">ADR-1</strain>
    </source>
</reference>
<evidence type="ECO:0000259" key="3">
    <source>
        <dbReference type="Pfam" id="PF02371"/>
    </source>
</evidence>
<dbReference type="InterPro" id="IPR047650">
    <property type="entry name" value="Transpos_IS110"/>
</dbReference>
<keyword evidence="1" id="KW-0175">Coiled coil</keyword>
<dbReference type="PANTHER" id="PTHR33055">
    <property type="entry name" value="TRANSPOSASE FOR INSERTION SEQUENCE ELEMENT IS1111A"/>
    <property type="match status" value="1"/>
</dbReference>
<dbReference type="NCBIfam" id="NF033542">
    <property type="entry name" value="transpos_IS110"/>
    <property type="match status" value="1"/>
</dbReference>
<sequence length="305" mass="34336">MDVYSEEEGHGEFTNTSEGFKNLVEVYGASSHYVMESTGCYHVLLALYLSNKEIKVSVENPLKIKRFIQMCLIRVKTDKADAKMICNYGLSHCPKLWVAPDEVHQSSNNLFSLLQYYEKQRTSLKNKIHREESLGSPSREVISSLKKLLKTYNKEMDQLELSLEKLVSSIYKEELKLLRSIPGIGVKTSILLVLMSNGMQNFESSGQLCSYAGLTPVIRESGKSVRSRPRISKMGNGLLRRHLFMCSFNAVKYNGSCKALYERIKGKGKSGKVGMIAVCNKLLKQSFGVLKSGQPYSENFSLKTV</sequence>
<feature type="coiled-coil region" evidence="1">
    <location>
        <begin position="142"/>
        <end position="169"/>
    </location>
</feature>
<accession>A0ABY4BP53</accession>
<dbReference type="Pfam" id="PF01548">
    <property type="entry name" value="DEDD_Tnp_IS110"/>
    <property type="match status" value="1"/>
</dbReference>
<feature type="domain" description="Transposase IS116/IS110/IS902 C-terminal" evidence="3">
    <location>
        <begin position="176"/>
        <end position="262"/>
    </location>
</feature>
<feature type="domain" description="Transposase IS110-like N-terminal" evidence="2">
    <location>
        <begin position="10"/>
        <end position="129"/>
    </location>
</feature>
<organism evidence="4 5">
    <name type="scientific">Chryseobacterium oryzae</name>
    <dbReference type="NCBI Taxonomy" id="2929799"/>
    <lineage>
        <taxon>Bacteria</taxon>
        <taxon>Pseudomonadati</taxon>
        <taxon>Bacteroidota</taxon>
        <taxon>Flavobacteriia</taxon>
        <taxon>Flavobacteriales</taxon>
        <taxon>Weeksellaceae</taxon>
        <taxon>Chryseobacterium group</taxon>
        <taxon>Chryseobacterium</taxon>
    </lineage>
</organism>